<dbReference type="Proteomes" id="UP000593565">
    <property type="component" value="Unassembled WGS sequence"/>
</dbReference>
<organism evidence="3 4">
    <name type="scientific">Ameiurus melas</name>
    <name type="common">Black bullhead</name>
    <name type="synonym">Silurus melas</name>
    <dbReference type="NCBI Taxonomy" id="219545"/>
    <lineage>
        <taxon>Eukaryota</taxon>
        <taxon>Metazoa</taxon>
        <taxon>Chordata</taxon>
        <taxon>Craniata</taxon>
        <taxon>Vertebrata</taxon>
        <taxon>Euteleostomi</taxon>
        <taxon>Actinopterygii</taxon>
        <taxon>Neopterygii</taxon>
        <taxon>Teleostei</taxon>
        <taxon>Ostariophysi</taxon>
        <taxon>Siluriformes</taxon>
        <taxon>Ictaluridae</taxon>
        <taxon>Ameiurus</taxon>
    </lineage>
</organism>
<feature type="transmembrane region" description="Helical" evidence="2">
    <location>
        <begin position="103"/>
        <end position="122"/>
    </location>
</feature>
<dbReference type="CDD" id="cd20244">
    <property type="entry name" value="Toddler"/>
    <property type="match status" value="1"/>
</dbReference>
<dbReference type="AlphaFoldDB" id="A0A7J5ZQV0"/>
<dbReference type="GO" id="GO:0007507">
    <property type="term" value="P:heart development"/>
    <property type="evidence" value="ECO:0007669"/>
    <property type="project" value="InterPro"/>
</dbReference>
<comment type="caution">
    <text evidence="3">The sequence shown here is derived from an EMBL/GenBank/DDBJ whole genome shotgun (WGS) entry which is preliminary data.</text>
</comment>
<gene>
    <name evidence="3" type="ORF">AMELA_G00275140</name>
</gene>
<feature type="compositionally biased region" description="Basic and acidic residues" evidence="1">
    <location>
        <begin position="40"/>
        <end position="53"/>
    </location>
</feature>
<feature type="non-terminal residue" evidence="3">
    <location>
        <position position="154"/>
    </location>
</feature>
<dbReference type="GO" id="GO:0060183">
    <property type="term" value="P:apelin receptor signaling pathway"/>
    <property type="evidence" value="ECO:0007669"/>
    <property type="project" value="InterPro"/>
</dbReference>
<dbReference type="EMBL" id="JAAGNN010000027">
    <property type="protein sequence ID" value="KAF4071598.1"/>
    <property type="molecule type" value="Genomic_DNA"/>
</dbReference>
<proteinExistence type="predicted"/>
<feature type="region of interest" description="Disordered" evidence="1">
    <location>
        <begin position="38"/>
        <end position="57"/>
    </location>
</feature>
<evidence type="ECO:0000256" key="2">
    <source>
        <dbReference type="SAM" id="Phobius"/>
    </source>
</evidence>
<accession>A0A7J5ZQV0</accession>
<reference evidence="3 4" key="1">
    <citation type="submission" date="2020-02" db="EMBL/GenBank/DDBJ databases">
        <title>A chromosome-scale genome assembly of the black bullhead catfish (Ameiurus melas).</title>
        <authorList>
            <person name="Wen M."/>
            <person name="Zham M."/>
            <person name="Cabau C."/>
            <person name="Klopp C."/>
            <person name="Donnadieu C."/>
            <person name="Roques C."/>
            <person name="Bouchez O."/>
            <person name="Lampietro C."/>
            <person name="Jouanno E."/>
            <person name="Herpin A."/>
            <person name="Louis A."/>
            <person name="Berthelot C."/>
            <person name="Parey E."/>
            <person name="Roest-Crollius H."/>
            <person name="Braasch I."/>
            <person name="Postlethwait J."/>
            <person name="Robinson-Rechavi M."/>
            <person name="Echchiki A."/>
            <person name="Begum T."/>
            <person name="Montfort J."/>
            <person name="Schartl M."/>
            <person name="Bobe J."/>
            <person name="Guiguen Y."/>
        </authorList>
    </citation>
    <scope>NUCLEOTIDE SEQUENCE [LARGE SCALE GENOMIC DNA]</scope>
    <source>
        <strain evidence="3">M_S1</strain>
        <tissue evidence="3">Blood</tissue>
    </source>
</reference>
<keyword evidence="2" id="KW-0472">Membrane</keyword>
<keyword evidence="2" id="KW-0812">Transmembrane</keyword>
<keyword evidence="4" id="KW-1185">Reference proteome</keyword>
<protein>
    <submittedName>
        <fullName evidence="3">Uncharacterized protein</fullName>
    </submittedName>
</protein>
<name>A0A7J5ZQV0_AMEME</name>
<evidence type="ECO:0000313" key="4">
    <source>
        <dbReference type="Proteomes" id="UP000593565"/>
    </source>
</evidence>
<dbReference type="Pfam" id="PF22050">
    <property type="entry name" value="Toddler"/>
    <property type="match status" value="1"/>
</dbReference>
<keyword evidence="2" id="KW-1133">Transmembrane helix</keyword>
<sequence length="154" mass="18355">SPPLRPPPLPLCLVYLKRRGIVHIVQIEHLQVINPFPKTQRRERERERERERASAQVTNGHHCKTVSGFPLCLDTPDLKSVLEERREEERAVILQRSRINMRFFHPLFILMLLLTVLMLVCAQKPDFLNLRRKYRRHHCPHKRCLPLHSRVPFP</sequence>
<dbReference type="GO" id="GO:0031704">
    <property type="term" value="F:apelin receptor binding"/>
    <property type="evidence" value="ECO:0007669"/>
    <property type="project" value="InterPro"/>
</dbReference>
<evidence type="ECO:0000256" key="1">
    <source>
        <dbReference type="SAM" id="MobiDB-lite"/>
    </source>
</evidence>
<evidence type="ECO:0000313" key="3">
    <source>
        <dbReference type="EMBL" id="KAF4071598.1"/>
    </source>
</evidence>
<dbReference type="InterPro" id="IPR047853">
    <property type="entry name" value="ELA"/>
</dbReference>